<dbReference type="PANTHER" id="PTHR34853:SF1">
    <property type="entry name" value="LIPASE 5"/>
    <property type="match status" value="1"/>
</dbReference>
<dbReference type="PROSITE" id="PS51257">
    <property type="entry name" value="PROKAR_LIPOPROTEIN"/>
    <property type="match status" value="1"/>
</dbReference>
<accession>D6CKQ6</accession>
<reference evidence="5" key="2">
    <citation type="journal article" date="2010" name="PLoS Genet.">
        <title>Structure, function, and evolution of the Thiomonas spp. genome.</title>
        <authorList>
            <person name="Arsene-Ploetze F."/>
            <person name="Koechler S."/>
            <person name="Marchal M."/>
            <person name="Coppee J.Y."/>
            <person name="Chandler M."/>
            <person name="Bonnefoy V."/>
            <person name="Brochier-Armanet C."/>
            <person name="Barakat M."/>
            <person name="Barbe V."/>
            <person name="Battaglia-Brunet F."/>
            <person name="Bruneel O."/>
            <person name="Bryan C.G."/>
            <person name="Cleiss-Arnold J."/>
            <person name="Cruveiller S."/>
            <person name="Erhardt M."/>
            <person name="Heinrich-Salmeron A."/>
            <person name="Hommais F."/>
            <person name="Joulian C."/>
            <person name="Krin E."/>
            <person name="Lieutaud A."/>
            <person name="Lievremont D."/>
            <person name="Michel C."/>
            <person name="Muller D."/>
            <person name="Ortet P."/>
            <person name="Proux C."/>
            <person name="Siguier P."/>
            <person name="Roche D."/>
            <person name="Rouy Z."/>
            <person name="Salvignol G."/>
            <person name="Slyemi D."/>
            <person name="Talla E."/>
            <person name="Weiss S."/>
            <person name="Weissenbach J."/>
            <person name="Medigue C."/>
            <person name="Bertin P.N."/>
        </authorList>
    </citation>
    <scope>NUCLEOTIDE SEQUENCE [LARGE SCALE GENOMIC DNA]</scope>
    <source>
        <strain evidence="5">DSM 22701 / CIP 110005 / 3As</strain>
    </source>
</reference>
<reference key="1">
    <citation type="submission" date="2009-07" db="EMBL/GenBank/DDBJ databases">
        <authorList>
            <person name="Genoscope - CEA"/>
        </authorList>
    </citation>
    <scope>NUCLEOTIDE SEQUENCE</scope>
    <source>
        <strain>3As</strain>
    </source>
</reference>
<gene>
    <name evidence="3" type="ordered locus">THI_0815</name>
    <name evidence="4" type="ORF">THICB1_100482</name>
</gene>
<keyword evidence="1" id="KW-0732">Signal</keyword>
<dbReference type="SUPFAM" id="SSF53474">
    <property type="entry name" value="alpha/beta-Hydrolases"/>
    <property type="match status" value="1"/>
</dbReference>
<evidence type="ECO:0000256" key="1">
    <source>
        <dbReference type="SAM" id="SignalP"/>
    </source>
</evidence>
<dbReference type="EMBL" id="CTRI01000002">
    <property type="protein sequence ID" value="CQR27137.1"/>
    <property type="molecule type" value="Genomic_DNA"/>
</dbReference>
<dbReference type="RefSeq" id="WP_013104882.1">
    <property type="nucleotide sequence ID" value="NC_014145.1"/>
</dbReference>
<dbReference type="GO" id="GO:0004806">
    <property type="term" value="F:triacylglycerol lipase activity"/>
    <property type="evidence" value="ECO:0007669"/>
    <property type="project" value="InterPro"/>
</dbReference>
<keyword evidence="6" id="KW-1185">Reference proteome</keyword>
<proteinExistence type="predicted"/>
<feature type="chain" id="PRO_5003081957" evidence="1">
    <location>
        <begin position="21"/>
        <end position="552"/>
    </location>
</feature>
<dbReference type="Proteomes" id="UP000078599">
    <property type="component" value="Unassembled WGS sequence"/>
</dbReference>
<feature type="domain" description="Peptidase S9 prolyl oligopeptidase catalytic" evidence="2">
    <location>
        <begin position="152"/>
        <end position="247"/>
    </location>
</feature>
<reference evidence="3" key="3">
    <citation type="submission" date="2010-07" db="EMBL/GenBank/DDBJ databases">
        <authorList>
            <person name="Genoscope - CEA"/>
        </authorList>
    </citation>
    <scope>NUCLEOTIDE SEQUENCE</scope>
    <source>
        <strain evidence="3">3As</strain>
    </source>
</reference>
<reference evidence="4 6" key="4">
    <citation type="submission" date="2015-03" db="EMBL/GenBank/DDBJ databases">
        <authorList>
            <person name="Regsiter A."/>
            <person name="william w."/>
        </authorList>
    </citation>
    <scope>NUCLEOTIDE SEQUENCE [LARGE SCALE GENOMIC DNA]</scope>
    <source>
        <strain evidence="4 6">CB1</strain>
    </source>
</reference>
<dbReference type="GO" id="GO:0008236">
    <property type="term" value="F:serine-type peptidase activity"/>
    <property type="evidence" value="ECO:0007669"/>
    <property type="project" value="InterPro"/>
</dbReference>
<dbReference type="GO" id="GO:0016042">
    <property type="term" value="P:lipid catabolic process"/>
    <property type="evidence" value="ECO:0007669"/>
    <property type="project" value="InterPro"/>
</dbReference>
<dbReference type="Proteomes" id="UP000002372">
    <property type="component" value="Chromosome"/>
</dbReference>
<evidence type="ECO:0000313" key="3">
    <source>
        <dbReference type="EMBL" id="CAZ87524.1"/>
    </source>
</evidence>
<dbReference type="eggNOG" id="COG1506">
    <property type="taxonomic scope" value="Bacteria"/>
</dbReference>
<dbReference type="HOGENOM" id="CLU_039051_0_0_4"/>
<evidence type="ECO:0000313" key="5">
    <source>
        <dbReference type="Proteomes" id="UP000002372"/>
    </source>
</evidence>
<protein>
    <submittedName>
        <fullName evidence="4">Enzyme exported protein</fullName>
    </submittedName>
    <submittedName>
        <fullName evidence="3">Enzyme putative exported protein</fullName>
    </submittedName>
</protein>
<name>D6CKQ6_THIA3</name>
<evidence type="ECO:0000313" key="6">
    <source>
        <dbReference type="Proteomes" id="UP000078599"/>
    </source>
</evidence>
<dbReference type="OrthoDB" id="9798122at2"/>
<dbReference type="KEGG" id="thi:THI_0815"/>
<dbReference type="PANTHER" id="PTHR34853">
    <property type="match status" value="1"/>
</dbReference>
<dbReference type="EMBL" id="FP475956">
    <property type="protein sequence ID" value="CAZ87524.1"/>
    <property type="molecule type" value="Genomic_DNA"/>
</dbReference>
<dbReference type="AlphaFoldDB" id="D6CKQ6"/>
<feature type="signal peptide" evidence="1">
    <location>
        <begin position="1"/>
        <end position="20"/>
    </location>
</feature>
<dbReference type="InterPro" id="IPR029058">
    <property type="entry name" value="AB_hydrolase_fold"/>
</dbReference>
<dbReference type="Pfam" id="PF00326">
    <property type="entry name" value="Peptidase_S9"/>
    <property type="match status" value="1"/>
</dbReference>
<sequence length="552" mass="57168">MHTFSLKTALAVSSSALLLAACGGGGGTPTPTTGSADTLVSASATPTAAISTNTIATSSHWMGRYPSGVQQLIGAPVCGVTVYKYTYATVGGENEPTTATGALMIPSGSTAQCQGAKPIVLYAHGTALSKNRDLAALGDPSNPAFGTASRVAMIFAAQGDIVVAPNYAGYDTSPLPYAPYLNKQQQSQDMIDSLTAARQALMQLNLPVSDNGKLFVTGYSQGGFVSMATLAKLDAQGRPATAGAPMSGPYGMLAISDEIMLGHPNVGGTAYLPLVANSYAHLPAGSPQIDLAAMFNPLYADAPTLFPGPVGFAGFGQLVQAGKIPYTAIFQSPPTGNAALDSLSEGWPLGPLGFDPTNYLISTAYRAQYVADVLAHPDGAAPVDGSAPNFTTTAPTPASNPQDPLRQILLANDLRGYTPSMPLLMCGGDQDPEVFWNQDAAAMTATLMNKAQTTNPGLRFATLDLDNQGSPGTYSNGLTSYGLNTVQQQIMQTVASTVQGGFIAYQQGVVQAAEAQGYTAQQAAAYAMESYHTDERPFCTVAARTFFNLYAQ</sequence>
<dbReference type="GO" id="GO:0006508">
    <property type="term" value="P:proteolysis"/>
    <property type="evidence" value="ECO:0007669"/>
    <property type="project" value="InterPro"/>
</dbReference>
<evidence type="ECO:0000259" key="2">
    <source>
        <dbReference type="Pfam" id="PF00326"/>
    </source>
</evidence>
<dbReference type="Gene3D" id="3.40.50.1820">
    <property type="entry name" value="alpha/beta hydrolase"/>
    <property type="match status" value="1"/>
</dbReference>
<dbReference type="InterPro" id="IPR001375">
    <property type="entry name" value="Peptidase_S9_cat"/>
</dbReference>
<evidence type="ECO:0000313" key="4">
    <source>
        <dbReference type="EMBL" id="CQR27137.1"/>
    </source>
</evidence>
<dbReference type="InterPro" id="IPR005152">
    <property type="entry name" value="Lipase_secreted"/>
</dbReference>
<organism evidence="3 5">
    <name type="scientific">Thiomonas arsenitoxydans (strain DSM 22701 / CIP 110005 / 3As)</name>
    <dbReference type="NCBI Taxonomy" id="426114"/>
    <lineage>
        <taxon>Bacteria</taxon>
        <taxon>Pseudomonadati</taxon>
        <taxon>Pseudomonadota</taxon>
        <taxon>Betaproteobacteria</taxon>
        <taxon>Burkholderiales</taxon>
        <taxon>Thiomonas</taxon>
    </lineage>
</organism>